<evidence type="ECO:0000256" key="1">
    <source>
        <dbReference type="SAM" id="Phobius"/>
    </source>
</evidence>
<sequence>MQILSKSKNLAILLNLLYFWILLGRFKQRDRACLDSGQLVVTVAILAHQKNFL</sequence>
<evidence type="ECO:0000313" key="2">
    <source>
        <dbReference type="EMBL" id="CAG9934034.1"/>
    </source>
</evidence>
<reference evidence="2 3" key="1">
    <citation type="submission" date="2021-10" db="EMBL/GenBank/DDBJ databases">
        <authorList>
            <person name="Koch H."/>
        </authorList>
    </citation>
    <scope>NUCLEOTIDE SEQUENCE [LARGE SCALE GENOMIC DNA]</scope>
    <source>
        <strain evidence="2">6680</strain>
    </source>
</reference>
<dbReference type="Proteomes" id="UP000839052">
    <property type="component" value="Chromosome"/>
</dbReference>
<proteinExistence type="predicted"/>
<evidence type="ECO:0008006" key="4">
    <source>
        <dbReference type="Google" id="ProtNLM"/>
    </source>
</evidence>
<protein>
    <recommendedName>
        <fullName evidence="4">PIN domain-containing protein</fullName>
    </recommendedName>
</protein>
<gene>
    <name evidence="2" type="ORF">NTG6680_2785</name>
</gene>
<keyword evidence="1" id="KW-0472">Membrane</keyword>
<feature type="transmembrane region" description="Helical" evidence="1">
    <location>
        <begin position="9"/>
        <end position="26"/>
    </location>
</feature>
<dbReference type="EMBL" id="OU912926">
    <property type="protein sequence ID" value="CAG9934034.1"/>
    <property type="molecule type" value="Genomic_DNA"/>
</dbReference>
<organism evidence="2 3">
    <name type="scientific">Candidatus Nitrotoga arctica</name>
    <dbReference type="NCBI Taxonomy" id="453162"/>
    <lineage>
        <taxon>Bacteria</taxon>
        <taxon>Pseudomonadati</taxon>
        <taxon>Pseudomonadota</taxon>
        <taxon>Betaproteobacteria</taxon>
        <taxon>Nitrosomonadales</taxon>
        <taxon>Gallionellaceae</taxon>
        <taxon>Candidatus Nitrotoga</taxon>
    </lineage>
</organism>
<accession>A0ABM8Z2B1</accession>
<keyword evidence="1" id="KW-0812">Transmembrane</keyword>
<keyword evidence="1" id="KW-1133">Transmembrane helix</keyword>
<name>A0ABM8Z2B1_9PROT</name>
<evidence type="ECO:0000313" key="3">
    <source>
        <dbReference type="Proteomes" id="UP000839052"/>
    </source>
</evidence>
<keyword evidence="3" id="KW-1185">Reference proteome</keyword>